<dbReference type="PANTHER" id="PTHR10942">
    <property type="entry name" value="LEISHMANOLYSIN-LIKE PEPTIDASE"/>
    <property type="match status" value="1"/>
</dbReference>
<comment type="similarity">
    <text evidence="1">Belongs to the peptidase M8 family.</text>
</comment>
<dbReference type="AlphaFoldDB" id="I7M110"/>
<dbReference type="SMART" id="SM00181">
    <property type="entry name" value="EGF"/>
    <property type="match status" value="5"/>
</dbReference>
<dbReference type="GO" id="GO:0005737">
    <property type="term" value="C:cytoplasm"/>
    <property type="evidence" value="ECO:0007669"/>
    <property type="project" value="TreeGrafter"/>
</dbReference>
<feature type="binding site" evidence="8">
    <location>
        <position position="216"/>
    </location>
    <ligand>
        <name>Zn(2+)</name>
        <dbReference type="ChEBI" id="CHEBI:29105"/>
        <note>catalytic</note>
    </ligand>
</feature>
<evidence type="ECO:0000256" key="6">
    <source>
        <dbReference type="ARBA" id="ARBA00023049"/>
    </source>
</evidence>
<evidence type="ECO:0000256" key="2">
    <source>
        <dbReference type="ARBA" id="ARBA00022670"/>
    </source>
</evidence>
<feature type="domain" description="EGF-like" evidence="10">
    <location>
        <begin position="536"/>
        <end position="547"/>
    </location>
</feature>
<feature type="active site" evidence="7">
    <location>
        <position position="217"/>
    </location>
</feature>
<dbReference type="GO" id="GO:0004222">
    <property type="term" value="F:metalloendopeptidase activity"/>
    <property type="evidence" value="ECO:0007669"/>
    <property type="project" value="InterPro"/>
</dbReference>
<keyword evidence="9" id="KW-0732">Signal</keyword>
<sequence length="950" mass="105955">MKNQSKSTFIFLLVLFILSVHIRTHQEISCSHDQDETIQENYRLINEYFQKNPIKNSKDNQNRNLSSQKTQQIRITTDYTRLSQQPEGPAISQAEKDYLISLSNTAITFFSNFIKVQPNTKNSIFNPRQTNGTCLAVVPSENDKTIGIADSDLHLYFSYFSDSKSSELANAGFCNMQQTYTYIRPNFGRVQFNIANIKNVGNKFKSFQNNLKTVIHEMIHVLGFTFGAIELWSNREAYGLLGEEGANKILTTLNLRGIDTYLLGSSNVLDTAKKYYNCSELVGQQLENQGESGSKNYHWERTIIRNELMTASAMLDNTKLSVFTVALLKDTGYWDEVNENLSEPIYWGKDKGCDFFSNACQSTTQRYEEYPADNIQACSFDYDAQGYSTKEDTYGDDCNLIQSYRNRLCDNIDNQSPSIEVGQYNIDVLNDYSNNSKCFISNLKHPNPQYDYEENNLRCHQYQCSSDKTEIIITFSLLPGVQLVCGINDQGVQKDVVFSGFNLGQLTCPTNIMKLCDNQNCVNFCSSNGICVKGSCLCNSGYGGIDCNTKCNGFIDLGGSCVIKCPDNTFANPDNVCRPKCPNGYYAQKSGNLCKLCDFSCSQCIGPNSDQCLACQFLTYLDSNTCVQKCPIGKFADNHSKSCQSCPTGCIDCTSLSSCNVCSDGYEKSGETCIESLCTSPCKTCSSNPTFCLSCYSGLYLSPQNTCVSSCPEGYFKNSLNMTCTKCPIGCKNCSDAKNCTQCDKLNGYRQQGTDCTLCISPCATCSQENPNSCYSCENNMFIQNNQCVLACSKGFYLGKNNVCHQCLDGCESCSDSNSCISCNKDYQLFSDKNVQICINSTSCFSPCSTCSSTFQPTTCKTCESNYYLQGQKCVTQCDLGYFKMQSNSTCVQCPLNCKKCSSLNNCETCYDKYEIKQNDSTQICTQIQIKTSGQLLQLSIMVLLLTLFF</sequence>
<evidence type="ECO:0000259" key="10">
    <source>
        <dbReference type="PROSITE" id="PS00022"/>
    </source>
</evidence>
<dbReference type="Gene3D" id="2.10.220.10">
    <property type="entry name" value="Hormone Receptor, Insulin-like Growth Factor Receptor 1, Chain A, domain 2"/>
    <property type="match status" value="5"/>
</dbReference>
<evidence type="ECO:0000256" key="1">
    <source>
        <dbReference type="ARBA" id="ARBA00005860"/>
    </source>
</evidence>
<dbReference type="PANTHER" id="PTHR10942:SF0">
    <property type="entry name" value="LEISHMANOLYSIN-LIKE PEPTIDASE"/>
    <property type="match status" value="1"/>
</dbReference>
<dbReference type="SUPFAM" id="SSF57184">
    <property type="entry name" value="Growth factor receptor domain"/>
    <property type="match status" value="4"/>
</dbReference>
<evidence type="ECO:0000313" key="11">
    <source>
        <dbReference type="EMBL" id="EAR93808.2"/>
    </source>
</evidence>
<evidence type="ECO:0000256" key="3">
    <source>
        <dbReference type="ARBA" id="ARBA00022723"/>
    </source>
</evidence>
<evidence type="ECO:0000256" key="5">
    <source>
        <dbReference type="ARBA" id="ARBA00022833"/>
    </source>
</evidence>
<keyword evidence="4" id="KW-0378">Hydrolase</keyword>
<dbReference type="OrthoDB" id="238768at2759"/>
<dbReference type="InterPro" id="IPR009030">
    <property type="entry name" value="Growth_fac_rcpt_cys_sf"/>
</dbReference>
<dbReference type="SMART" id="SM00261">
    <property type="entry name" value="FU"/>
    <property type="match status" value="9"/>
</dbReference>
<feature type="chain" id="PRO_5003712122" evidence="9">
    <location>
        <begin position="25"/>
        <end position="950"/>
    </location>
</feature>
<feature type="binding site" evidence="8">
    <location>
        <position position="298"/>
    </location>
    <ligand>
        <name>Zn(2+)</name>
        <dbReference type="ChEBI" id="CHEBI:29105"/>
        <note>catalytic</note>
    </ligand>
</feature>
<dbReference type="Proteomes" id="UP000009168">
    <property type="component" value="Unassembled WGS sequence"/>
</dbReference>
<gene>
    <name evidence="11" type="ORF">TTHERM_00400800</name>
</gene>
<dbReference type="InterPro" id="IPR006212">
    <property type="entry name" value="Furin_repeat"/>
</dbReference>
<dbReference type="RefSeq" id="XP_001014053.2">
    <property type="nucleotide sequence ID" value="XM_001014053.2"/>
</dbReference>
<keyword evidence="3 8" id="KW-0479">Metal-binding</keyword>
<feature type="binding site" evidence="8">
    <location>
        <position position="220"/>
    </location>
    <ligand>
        <name>Zn(2+)</name>
        <dbReference type="ChEBI" id="CHEBI:29105"/>
        <note>catalytic</note>
    </ligand>
</feature>
<feature type="signal peptide" evidence="9">
    <location>
        <begin position="1"/>
        <end position="24"/>
    </location>
</feature>
<dbReference type="SMART" id="SM01411">
    <property type="entry name" value="Ephrin_rec_like"/>
    <property type="match status" value="3"/>
</dbReference>
<dbReference type="Gene3D" id="3.90.132.10">
    <property type="entry name" value="Leishmanolysin , domain 2"/>
    <property type="match status" value="1"/>
</dbReference>
<protein>
    <submittedName>
        <fullName evidence="11">Leishmanolysin family protein</fullName>
    </submittedName>
</protein>
<dbReference type="KEGG" id="tet:TTHERM_00400800"/>
<dbReference type="GO" id="GO:0006508">
    <property type="term" value="P:proteolysis"/>
    <property type="evidence" value="ECO:0007669"/>
    <property type="project" value="UniProtKB-KW"/>
</dbReference>
<keyword evidence="6 8" id="KW-0482">Metalloprotease</keyword>
<organism evidence="11 12">
    <name type="scientific">Tetrahymena thermophila (strain SB210)</name>
    <dbReference type="NCBI Taxonomy" id="312017"/>
    <lineage>
        <taxon>Eukaryota</taxon>
        <taxon>Sar</taxon>
        <taxon>Alveolata</taxon>
        <taxon>Ciliophora</taxon>
        <taxon>Intramacronucleata</taxon>
        <taxon>Oligohymenophorea</taxon>
        <taxon>Hymenostomatida</taxon>
        <taxon>Tetrahymenina</taxon>
        <taxon>Tetrahymenidae</taxon>
        <taxon>Tetrahymena</taxon>
    </lineage>
</organism>
<dbReference type="SUPFAM" id="SSF55486">
    <property type="entry name" value="Metalloproteases ('zincins'), catalytic domain"/>
    <property type="match status" value="1"/>
</dbReference>
<dbReference type="InterPro" id="IPR000742">
    <property type="entry name" value="EGF"/>
</dbReference>
<evidence type="ECO:0000313" key="12">
    <source>
        <dbReference type="Proteomes" id="UP000009168"/>
    </source>
</evidence>
<dbReference type="FunFam" id="3.90.132.10:FF:000001">
    <property type="entry name" value="leishmanolysin-like peptidase isoform X2"/>
    <property type="match status" value="1"/>
</dbReference>
<dbReference type="GO" id="GO:0046872">
    <property type="term" value="F:metal ion binding"/>
    <property type="evidence" value="ECO:0007669"/>
    <property type="project" value="UniProtKB-KW"/>
</dbReference>
<dbReference type="eggNOG" id="KOG2556">
    <property type="taxonomic scope" value="Eukaryota"/>
</dbReference>
<evidence type="ECO:0000256" key="4">
    <source>
        <dbReference type="ARBA" id="ARBA00022801"/>
    </source>
</evidence>
<dbReference type="GO" id="GO:0007155">
    <property type="term" value="P:cell adhesion"/>
    <property type="evidence" value="ECO:0007669"/>
    <property type="project" value="InterPro"/>
</dbReference>
<keyword evidence="2" id="KW-0645">Protease</keyword>
<dbReference type="GeneID" id="7827916"/>
<evidence type="ECO:0000256" key="7">
    <source>
        <dbReference type="PIRSR" id="PIRSR601577-1"/>
    </source>
</evidence>
<dbReference type="Pfam" id="PF01457">
    <property type="entry name" value="Peptidase_M8"/>
    <property type="match status" value="1"/>
</dbReference>
<accession>I7M110</accession>
<dbReference type="GO" id="GO:0016020">
    <property type="term" value="C:membrane"/>
    <property type="evidence" value="ECO:0007669"/>
    <property type="project" value="InterPro"/>
</dbReference>
<dbReference type="InParanoid" id="I7M110"/>
<dbReference type="EMBL" id="GG662719">
    <property type="protein sequence ID" value="EAR93808.2"/>
    <property type="molecule type" value="Genomic_DNA"/>
</dbReference>
<keyword evidence="5 8" id="KW-0862">Zinc</keyword>
<reference evidence="12" key="1">
    <citation type="journal article" date="2006" name="PLoS Biol.">
        <title>Macronuclear genome sequence of the ciliate Tetrahymena thermophila, a model eukaryote.</title>
        <authorList>
            <person name="Eisen J.A."/>
            <person name="Coyne R.S."/>
            <person name="Wu M."/>
            <person name="Wu D."/>
            <person name="Thiagarajan M."/>
            <person name="Wortman J.R."/>
            <person name="Badger J.H."/>
            <person name="Ren Q."/>
            <person name="Amedeo P."/>
            <person name="Jones K.M."/>
            <person name="Tallon L.J."/>
            <person name="Delcher A.L."/>
            <person name="Salzberg S.L."/>
            <person name="Silva J.C."/>
            <person name="Haas B.J."/>
            <person name="Majoros W.H."/>
            <person name="Farzad M."/>
            <person name="Carlton J.M."/>
            <person name="Smith R.K. Jr."/>
            <person name="Garg J."/>
            <person name="Pearlman R.E."/>
            <person name="Karrer K.M."/>
            <person name="Sun L."/>
            <person name="Manning G."/>
            <person name="Elde N.C."/>
            <person name="Turkewitz A.P."/>
            <person name="Asai D.J."/>
            <person name="Wilkes D.E."/>
            <person name="Wang Y."/>
            <person name="Cai H."/>
            <person name="Collins K."/>
            <person name="Stewart B.A."/>
            <person name="Lee S.R."/>
            <person name="Wilamowska K."/>
            <person name="Weinberg Z."/>
            <person name="Ruzzo W.L."/>
            <person name="Wloga D."/>
            <person name="Gaertig J."/>
            <person name="Frankel J."/>
            <person name="Tsao C.-C."/>
            <person name="Gorovsky M.A."/>
            <person name="Keeling P.J."/>
            <person name="Waller R.F."/>
            <person name="Patron N.J."/>
            <person name="Cherry J.M."/>
            <person name="Stover N.A."/>
            <person name="Krieger C.J."/>
            <person name="del Toro C."/>
            <person name="Ryder H.F."/>
            <person name="Williamson S.C."/>
            <person name="Barbeau R.A."/>
            <person name="Hamilton E.P."/>
            <person name="Orias E."/>
        </authorList>
    </citation>
    <scope>NUCLEOTIDE SEQUENCE [LARGE SCALE GENOMIC DNA]</scope>
    <source>
        <strain evidence="12">SB210</strain>
    </source>
</reference>
<comment type="cofactor">
    <cofactor evidence="8">
        <name>Zn(2+)</name>
        <dbReference type="ChEBI" id="CHEBI:29105"/>
    </cofactor>
    <text evidence="8">Binds 1 zinc ion per subunit.</text>
</comment>
<dbReference type="InterPro" id="IPR001577">
    <property type="entry name" value="Peptidase_M8"/>
</dbReference>
<name>I7M110_TETTS</name>
<evidence type="ECO:0000256" key="8">
    <source>
        <dbReference type="PIRSR" id="PIRSR601577-2"/>
    </source>
</evidence>
<dbReference type="PROSITE" id="PS00022">
    <property type="entry name" value="EGF_1"/>
    <property type="match status" value="1"/>
</dbReference>
<proteinExistence type="inferred from homology"/>
<evidence type="ECO:0000256" key="9">
    <source>
        <dbReference type="SAM" id="SignalP"/>
    </source>
</evidence>
<dbReference type="eggNOG" id="KOG3525">
    <property type="taxonomic scope" value="Eukaryota"/>
</dbReference>
<dbReference type="CDD" id="cd00064">
    <property type="entry name" value="FU"/>
    <property type="match status" value="4"/>
</dbReference>
<keyword evidence="12" id="KW-1185">Reference proteome</keyword>